<dbReference type="AlphaFoldDB" id="A0A4P9XN79"/>
<feature type="compositionally biased region" description="Polar residues" evidence="5">
    <location>
        <begin position="176"/>
        <end position="194"/>
    </location>
</feature>
<evidence type="ECO:0000259" key="7">
    <source>
        <dbReference type="Pfam" id="PF20652"/>
    </source>
</evidence>
<feature type="compositionally biased region" description="Low complexity" evidence="5">
    <location>
        <begin position="94"/>
        <end position="104"/>
    </location>
</feature>
<reference evidence="9" key="1">
    <citation type="journal article" date="2018" name="Nat. Microbiol.">
        <title>Leveraging single-cell genomics to expand the fungal tree of life.</title>
        <authorList>
            <person name="Ahrendt S.R."/>
            <person name="Quandt C.A."/>
            <person name="Ciobanu D."/>
            <person name="Clum A."/>
            <person name="Salamov A."/>
            <person name="Andreopoulos B."/>
            <person name="Cheng J.F."/>
            <person name="Woyke T."/>
            <person name="Pelin A."/>
            <person name="Henrissat B."/>
            <person name="Reynolds N.K."/>
            <person name="Benny G.L."/>
            <person name="Smith M.E."/>
            <person name="James T.Y."/>
            <person name="Grigoriev I.V."/>
        </authorList>
    </citation>
    <scope>NUCLEOTIDE SEQUENCE [LARGE SCALE GENOMIC DNA]</scope>
    <source>
        <strain evidence="9">RSA 1356</strain>
    </source>
</reference>
<dbReference type="Pfam" id="PF04048">
    <property type="entry name" value="Sec8_N"/>
    <property type="match status" value="1"/>
</dbReference>
<sequence length="721" mass="79775">MSYEQARGARANGRGYGSSEADGGQASTQSAPRHNPYRRRAGADGSASTQGSRSGRDFRSDRSGETGGGADAGAKVNPYARKNPYARAAPSEATSPQQTQSPQSNGTEDHNESMEGQPGPPPNQPSHQHQDSQSSHAGEREERGGRKQNNRVSVYGGRYANAAGGGGGGSSHTRTKSTVSQRSLRSNRTGSMSRNRWRQGEDTAEEAAYQQLQQLQQQQQQQPEPPQYPDGVFDEIPVLEDVLRKFPELEDDNFNAVELAMALIDKNKRRVDPSMFQQLSDRLEHVVDRVVRTHHRSFTDTIDAYSGVLEAVTSAQKVAAELKTDMIECKDSLRLKRGDLGQWWTRSQQHREMIRLLDDIEALKKVPERVEQLRRKQQHSEAVSSVVDALERVEKGPLAEVGALAELRKQLQAERHTMHERLIEELLQLLYLKSTQALHQDVDALEGVDQFISWQGNNGNHGGSGNGQEHGSATAASLSTLLQCLYRLGKLPEAFEAYNTAAWLEQDGGDAVQLMRLLQSKLLVVIEMHRQVYIRVAEIDMDSQSAALVTEFGLSAYKEAWLAVQNELKSILYDYLSEDQRGADPLATPAASINEALRTKRKHRDNRKKLFRLLDSDAVVDFADAYEAVQHRIDCTFPDVPPDGDDAGNAALGSGTDVTSGDRQRHAAKTTMVMAKALLGSGEATERHRLLAKPGAVVTSKLFRPMLEFLERARRLDRCVT</sequence>
<dbReference type="OrthoDB" id="272977at2759"/>
<feature type="compositionally biased region" description="Low complexity" evidence="5">
    <location>
        <begin position="125"/>
        <end position="136"/>
    </location>
</feature>
<feature type="domain" description="Exocyst complex component Sec8 N-terminal" evidence="6">
    <location>
        <begin position="239"/>
        <end position="373"/>
    </location>
</feature>
<organism evidence="8 9">
    <name type="scientific">Thamnocephalis sphaerospora</name>
    <dbReference type="NCBI Taxonomy" id="78915"/>
    <lineage>
        <taxon>Eukaryota</taxon>
        <taxon>Fungi</taxon>
        <taxon>Fungi incertae sedis</taxon>
        <taxon>Zoopagomycota</taxon>
        <taxon>Zoopagomycotina</taxon>
        <taxon>Zoopagomycetes</taxon>
        <taxon>Zoopagales</taxon>
        <taxon>Sigmoideomycetaceae</taxon>
        <taxon>Thamnocephalis</taxon>
    </lineage>
</organism>
<dbReference type="GO" id="GO:0015031">
    <property type="term" value="P:protein transport"/>
    <property type="evidence" value="ECO:0007669"/>
    <property type="project" value="UniProtKB-KW"/>
</dbReference>
<evidence type="ECO:0000256" key="1">
    <source>
        <dbReference type="ARBA" id="ARBA00022448"/>
    </source>
</evidence>
<evidence type="ECO:0000256" key="2">
    <source>
        <dbReference type="ARBA" id="ARBA00022483"/>
    </source>
</evidence>
<gene>
    <name evidence="8" type="ORF">THASP1DRAFT_24479</name>
</gene>
<proteinExistence type="inferred from homology"/>
<protein>
    <recommendedName>
        <fullName evidence="4">Exocyst complex component Sec8</fullName>
    </recommendedName>
</protein>
<dbReference type="GO" id="GO:0000145">
    <property type="term" value="C:exocyst"/>
    <property type="evidence" value="ECO:0007669"/>
    <property type="project" value="UniProtKB-UniRule"/>
</dbReference>
<dbReference type="PANTHER" id="PTHR14146:SF0">
    <property type="entry name" value="EXOCYST COMPLEX COMPONENT 4"/>
    <property type="match status" value="1"/>
</dbReference>
<dbReference type="InterPro" id="IPR039682">
    <property type="entry name" value="Sec8/EXOC4"/>
</dbReference>
<evidence type="ECO:0000256" key="5">
    <source>
        <dbReference type="SAM" id="MobiDB-lite"/>
    </source>
</evidence>
<dbReference type="EMBL" id="KZ992730">
    <property type="protein sequence ID" value="RKP07365.1"/>
    <property type="molecule type" value="Genomic_DNA"/>
</dbReference>
<keyword evidence="2 4" id="KW-0268">Exocytosis</keyword>
<dbReference type="GO" id="GO:0006893">
    <property type="term" value="P:Golgi to plasma membrane transport"/>
    <property type="evidence" value="ECO:0007669"/>
    <property type="project" value="TreeGrafter"/>
</dbReference>
<keyword evidence="9" id="KW-1185">Reference proteome</keyword>
<comment type="similarity">
    <text evidence="4">Belongs to the SEC8 family.</text>
</comment>
<feature type="domain" description="Exocyst complex component Sec8 middle helical bundle" evidence="7">
    <location>
        <begin position="517"/>
        <end position="707"/>
    </location>
</feature>
<accession>A0A4P9XN79</accession>
<feature type="compositionally biased region" description="Basic and acidic residues" evidence="5">
    <location>
        <begin position="54"/>
        <end position="64"/>
    </location>
</feature>
<dbReference type="InterPro" id="IPR007191">
    <property type="entry name" value="Sec8_exocyst_N"/>
</dbReference>
<dbReference type="GO" id="GO:0006904">
    <property type="term" value="P:vesicle docking involved in exocytosis"/>
    <property type="evidence" value="ECO:0007669"/>
    <property type="project" value="InterPro"/>
</dbReference>
<dbReference type="PANTHER" id="PTHR14146">
    <property type="entry name" value="EXOCYST COMPLEX COMPONENT 4"/>
    <property type="match status" value="1"/>
</dbReference>
<dbReference type="Pfam" id="PF20652">
    <property type="entry name" value="Sec8_C"/>
    <property type="match status" value="1"/>
</dbReference>
<keyword evidence="3 4" id="KW-0653">Protein transport</keyword>
<feature type="compositionally biased region" description="Low complexity" evidence="5">
    <location>
        <begin position="206"/>
        <end position="222"/>
    </location>
</feature>
<dbReference type="InterPro" id="IPR048630">
    <property type="entry name" value="Sec8_M"/>
</dbReference>
<name>A0A4P9XN79_9FUNG</name>
<evidence type="ECO:0000256" key="3">
    <source>
        <dbReference type="ARBA" id="ARBA00022927"/>
    </source>
</evidence>
<evidence type="ECO:0000259" key="6">
    <source>
        <dbReference type="Pfam" id="PF04048"/>
    </source>
</evidence>
<evidence type="ECO:0000313" key="9">
    <source>
        <dbReference type="Proteomes" id="UP000271241"/>
    </source>
</evidence>
<dbReference type="Proteomes" id="UP000271241">
    <property type="component" value="Unassembled WGS sequence"/>
</dbReference>
<keyword evidence="1 4" id="KW-0813">Transport</keyword>
<evidence type="ECO:0000256" key="4">
    <source>
        <dbReference type="RuleBase" id="RU367079"/>
    </source>
</evidence>
<feature type="region of interest" description="Disordered" evidence="5">
    <location>
        <begin position="1"/>
        <end position="232"/>
    </location>
</feature>
<evidence type="ECO:0000313" key="8">
    <source>
        <dbReference type="EMBL" id="RKP07365.1"/>
    </source>
</evidence>
<dbReference type="GO" id="GO:0090522">
    <property type="term" value="P:vesicle tethering involved in exocytosis"/>
    <property type="evidence" value="ECO:0007669"/>
    <property type="project" value="UniProtKB-UniRule"/>
</dbReference>
<dbReference type="GO" id="GO:0006612">
    <property type="term" value="P:protein targeting to membrane"/>
    <property type="evidence" value="ECO:0007669"/>
    <property type="project" value="UniProtKB-UniRule"/>
</dbReference>
<feature type="compositionally biased region" description="Low complexity" evidence="5">
    <location>
        <begin position="1"/>
        <end position="13"/>
    </location>
</feature>
<dbReference type="STRING" id="78915.A0A4P9XN79"/>
<comment type="function">
    <text evidence="4">Component of the exocyst complex involved in the docking of exocytic vesicles with fusion sites on the plasma membrane.</text>
</comment>